<accession>A0A9P8T5A4</accession>
<comment type="caution">
    <text evidence="1">The sequence shown here is derived from an EMBL/GenBank/DDBJ whole genome shotgun (WGS) entry which is preliminary data.</text>
</comment>
<evidence type="ECO:0000313" key="1">
    <source>
        <dbReference type="EMBL" id="KAH3666109.1"/>
    </source>
</evidence>
<reference evidence="1" key="1">
    <citation type="journal article" date="2021" name="Open Biol.">
        <title>Shared evolutionary footprints suggest mitochondrial oxidative damage underlies multiple complex I losses in fungi.</title>
        <authorList>
            <person name="Schikora-Tamarit M.A."/>
            <person name="Marcet-Houben M."/>
            <person name="Nosek J."/>
            <person name="Gabaldon T."/>
        </authorList>
    </citation>
    <scope>NUCLEOTIDE SEQUENCE</scope>
    <source>
        <strain evidence="1">CBS6075</strain>
    </source>
</reference>
<name>A0A9P8T5A4_9ASCO</name>
<protein>
    <submittedName>
        <fullName evidence="1">Uncharacterized protein</fullName>
    </submittedName>
</protein>
<gene>
    <name evidence="1" type="ORF">OGAPHI_004298</name>
</gene>
<organism evidence="1 2">
    <name type="scientific">Ogataea philodendri</name>
    <dbReference type="NCBI Taxonomy" id="1378263"/>
    <lineage>
        <taxon>Eukaryota</taxon>
        <taxon>Fungi</taxon>
        <taxon>Dikarya</taxon>
        <taxon>Ascomycota</taxon>
        <taxon>Saccharomycotina</taxon>
        <taxon>Pichiomycetes</taxon>
        <taxon>Pichiales</taxon>
        <taxon>Pichiaceae</taxon>
        <taxon>Ogataea</taxon>
    </lineage>
</organism>
<reference evidence="1" key="2">
    <citation type="submission" date="2021-01" db="EMBL/GenBank/DDBJ databases">
        <authorList>
            <person name="Schikora-Tamarit M.A."/>
        </authorList>
    </citation>
    <scope>NUCLEOTIDE SEQUENCE</scope>
    <source>
        <strain evidence="1">CBS6075</strain>
    </source>
</reference>
<dbReference type="GeneID" id="70236263"/>
<proteinExistence type="predicted"/>
<sequence>MERFQRLEICWTQLLKERCGAWTFDPVLKHMGNIKDTTIGSDPIVRLYMGLSLVQDWHRVACKRDHCSIQLGMEICERRCCQGGIARVGLDPFGQLQ</sequence>
<dbReference type="Proteomes" id="UP000769157">
    <property type="component" value="Unassembled WGS sequence"/>
</dbReference>
<evidence type="ECO:0000313" key="2">
    <source>
        <dbReference type="Proteomes" id="UP000769157"/>
    </source>
</evidence>
<dbReference type="RefSeq" id="XP_046061313.1">
    <property type="nucleotide sequence ID" value="XM_046205362.1"/>
</dbReference>
<dbReference type="AlphaFoldDB" id="A0A9P8T5A4"/>
<keyword evidence="2" id="KW-1185">Reference proteome</keyword>
<dbReference type="EMBL" id="JAEUBE010000295">
    <property type="protein sequence ID" value="KAH3666109.1"/>
    <property type="molecule type" value="Genomic_DNA"/>
</dbReference>